<evidence type="ECO:0000259" key="5">
    <source>
        <dbReference type="PROSITE" id="PS50059"/>
    </source>
</evidence>
<accession>A0A6J6CZC3</accession>
<evidence type="ECO:0000256" key="3">
    <source>
        <dbReference type="ARBA" id="ARBA00023110"/>
    </source>
</evidence>
<dbReference type="AlphaFoldDB" id="A0A6J6CZC3"/>
<gene>
    <name evidence="6" type="ORF">UFOPK1591_00405</name>
</gene>
<name>A0A6J6CZC3_9ZZZZ</name>
<evidence type="ECO:0000313" key="6">
    <source>
        <dbReference type="EMBL" id="CAB4556466.1"/>
    </source>
</evidence>
<evidence type="ECO:0000256" key="1">
    <source>
        <dbReference type="ARBA" id="ARBA00000971"/>
    </source>
</evidence>
<sequence>MRTLLAVSTGLALVLSLSACSAPTGENGACTSTTVSGDATKAVTVEGGFGVKPTVSFATPLRANETQREVLETGSGAVIADGETVNINFSAYDGTTGQNLADSPYDNATFLTIVNSLSTDASSGAALPGIVKAIQCAPIGSRILAVTSAQDAFGEAGNAQLGVAPNTSLVIIADVVSVSATRAWGTDQPAPDGFPSVVLDPTTGQPGVTMPNAAPPTETKIAVLKKGDGAVVPAGADVEVQYSGFIWQTGEQFDSSWTKGTPATFNVNQVIPGFRDALVGQTVGSQVAVIIPPDQGYGDNPPGGSSITPTSTLFFVVDILAIK</sequence>
<dbReference type="PANTHER" id="PTHR43811:SF19">
    <property type="entry name" value="39 KDA FK506-BINDING NUCLEAR PROTEIN"/>
    <property type="match status" value="1"/>
</dbReference>
<feature type="domain" description="PPIase FKBP-type" evidence="5">
    <location>
        <begin position="82"/>
        <end position="179"/>
    </location>
</feature>
<dbReference type="Gene3D" id="3.10.50.40">
    <property type="match status" value="2"/>
</dbReference>
<dbReference type="EC" id="5.2.1.8" evidence="2"/>
<dbReference type="EMBL" id="CAEZTD010000020">
    <property type="protein sequence ID" value="CAB4556466.1"/>
    <property type="molecule type" value="Genomic_DNA"/>
</dbReference>
<dbReference type="InterPro" id="IPR046357">
    <property type="entry name" value="PPIase_dom_sf"/>
</dbReference>
<dbReference type="PROSITE" id="PS51257">
    <property type="entry name" value="PROKAR_LIPOPROTEIN"/>
    <property type="match status" value="1"/>
</dbReference>
<keyword evidence="3" id="KW-0697">Rotamase</keyword>
<organism evidence="6">
    <name type="scientific">freshwater metagenome</name>
    <dbReference type="NCBI Taxonomy" id="449393"/>
    <lineage>
        <taxon>unclassified sequences</taxon>
        <taxon>metagenomes</taxon>
        <taxon>ecological metagenomes</taxon>
    </lineage>
</organism>
<evidence type="ECO:0000256" key="4">
    <source>
        <dbReference type="ARBA" id="ARBA00023235"/>
    </source>
</evidence>
<reference evidence="6" key="1">
    <citation type="submission" date="2020-05" db="EMBL/GenBank/DDBJ databases">
        <authorList>
            <person name="Chiriac C."/>
            <person name="Salcher M."/>
            <person name="Ghai R."/>
            <person name="Kavagutti S V."/>
        </authorList>
    </citation>
    <scope>NUCLEOTIDE SEQUENCE</scope>
</reference>
<dbReference type="Pfam" id="PF00254">
    <property type="entry name" value="FKBP_C"/>
    <property type="match status" value="1"/>
</dbReference>
<keyword evidence="4" id="KW-0413">Isomerase</keyword>
<dbReference type="PANTHER" id="PTHR43811">
    <property type="entry name" value="FKBP-TYPE PEPTIDYL-PROLYL CIS-TRANS ISOMERASE FKPA"/>
    <property type="match status" value="1"/>
</dbReference>
<feature type="domain" description="PPIase FKBP-type" evidence="5">
    <location>
        <begin position="235"/>
        <end position="323"/>
    </location>
</feature>
<dbReference type="PROSITE" id="PS50059">
    <property type="entry name" value="FKBP_PPIASE"/>
    <property type="match status" value="2"/>
</dbReference>
<dbReference type="GO" id="GO:0003755">
    <property type="term" value="F:peptidyl-prolyl cis-trans isomerase activity"/>
    <property type="evidence" value="ECO:0007669"/>
    <property type="project" value="UniProtKB-KW"/>
</dbReference>
<dbReference type="InterPro" id="IPR001179">
    <property type="entry name" value="PPIase_FKBP_dom"/>
</dbReference>
<dbReference type="SUPFAM" id="SSF54534">
    <property type="entry name" value="FKBP-like"/>
    <property type="match status" value="2"/>
</dbReference>
<comment type="catalytic activity">
    <reaction evidence="1">
        <text>[protein]-peptidylproline (omega=180) = [protein]-peptidylproline (omega=0)</text>
        <dbReference type="Rhea" id="RHEA:16237"/>
        <dbReference type="Rhea" id="RHEA-COMP:10747"/>
        <dbReference type="Rhea" id="RHEA-COMP:10748"/>
        <dbReference type="ChEBI" id="CHEBI:83833"/>
        <dbReference type="ChEBI" id="CHEBI:83834"/>
        <dbReference type="EC" id="5.2.1.8"/>
    </reaction>
</comment>
<evidence type="ECO:0000256" key="2">
    <source>
        <dbReference type="ARBA" id="ARBA00013194"/>
    </source>
</evidence>
<proteinExistence type="predicted"/>
<protein>
    <recommendedName>
        <fullName evidence="2">peptidylprolyl isomerase</fullName>
        <ecNumber evidence="2">5.2.1.8</ecNumber>
    </recommendedName>
</protein>